<gene>
    <name evidence="2" type="ORF">ACFFVF_06860</name>
</gene>
<accession>A0ABV5GLH3</accession>
<evidence type="ECO:0000256" key="1">
    <source>
        <dbReference type="SAM" id="Phobius"/>
    </source>
</evidence>
<proteinExistence type="predicted"/>
<feature type="transmembrane region" description="Helical" evidence="1">
    <location>
        <begin position="21"/>
        <end position="38"/>
    </location>
</feature>
<name>A0ABV5GLH3_9FLAO</name>
<keyword evidence="1" id="KW-1133">Transmembrane helix</keyword>
<keyword evidence="1" id="KW-0812">Transmembrane</keyword>
<organism evidence="2 3">
    <name type="scientific">Flavobacterium jumunjinense</name>
    <dbReference type="NCBI Taxonomy" id="998845"/>
    <lineage>
        <taxon>Bacteria</taxon>
        <taxon>Pseudomonadati</taxon>
        <taxon>Bacteroidota</taxon>
        <taxon>Flavobacteriia</taxon>
        <taxon>Flavobacteriales</taxon>
        <taxon>Flavobacteriaceae</taxon>
        <taxon>Flavobacterium</taxon>
    </lineage>
</organism>
<sequence length="141" mass="15812">MSLGVISSFTEATLKERKLPILIQAILLFVLIKFSASLDDLRELYYFFMGGFLSSLIAFLAVYIKFKASLHMIGISSLTTFAYALSLHSQIQLVNIILLLIITMGLVSSSRLYMKSHTPIELLIGTLIGIGSQVTFWIFWL</sequence>
<feature type="transmembrane region" description="Helical" evidence="1">
    <location>
        <begin position="93"/>
        <end position="113"/>
    </location>
</feature>
<feature type="transmembrane region" description="Helical" evidence="1">
    <location>
        <begin position="120"/>
        <end position="140"/>
    </location>
</feature>
<dbReference type="EMBL" id="JBHMEY010000014">
    <property type="protein sequence ID" value="MFB9096230.1"/>
    <property type="molecule type" value="Genomic_DNA"/>
</dbReference>
<feature type="transmembrane region" description="Helical" evidence="1">
    <location>
        <begin position="44"/>
        <end position="63"/>
    </location>
</feature>
<evidence type="ECO:0000313" key="3">
    <source>
        <dbReference type="Proteomes" id="UP001589607"/>
    </source>
</evidence>
<dbReference type="Proteomes" id="UP001589607">
    <property type="component" value="Unassembled WGS sequence"/>
</dbReference>
<keyword evidence="3" id="KW-1185">Reference proteome</keyword>
<keyword evidence="1" id="KW-0472">Membrane</keyword>
<evidence type="ECO:0000313" key="2">
    <source>
        <dbReference type="EMBL" id="MFB9096230.1"/>
    </source>
</evidence>
<evidence type="ECO:0008006" key="4">
    <source>
        <dbReference type="Google" id="ProtNLM"/>
    </source>
</evidence>
<comment type="caution">
    <text evidence="2">The sequence shown here is derived from an EMBL/GenBank/DDBJ whole genome shotgun (WGS) entry which is preliminary data.</text>
</comment>
<reference evidence="2 3" key="1">
    <citation type="submission" date="2024-09" db="EMBL/GenBank/DDBJ databases">
        <authorList>
            <person name="Sun Q."/>
            <person name="Mori K."/>
        </authorList>
    </citation>
    <scope>NUCLEOTIDE SEQUENCE [LARGE SCALE GENOMIC DNA]</scope>
    <source>
        <strain evidence="2 3">CECT 7955</strain>
    </source>
</reference>
<protein>
    <recommendedName>
        <fullName evidence="4">PAP2 superfamily protein</fullName>
    </recommendedName>
</protein>